<reference evidence="5" key="1">
    <citation type="submission" date="2021-07" db="EMBL/GenBank/DDBJ databases">
        <title>Complete genome sequence of Crassaminicella sp. 143-21, isolated from a deep-sea hydrothermal vent.</title>
        <authorList>
            <person name="Li X."/>
        </authorList>
    </citation>
    <scope>NUCLEOTIDE SEQUENCE</scope>
    <source>
        <strain evidence="5">143-21</strain>
    </source>
</reference>
<gene>
    <name evidence="5" type="ORF">KVH43_11935</name>
</gene>
<dbReference type="PANTHER" id="PTHR30204">
    <property type="entry name" value="REDOX-CYCLING DRUG-SENSING TRANSCRIPTIONAL ACTIVATOR SOXR"/>
    <property type="match status" value="1"/>
</dbReference>
<dbReference type="EMBL" id="CP078093">
    <property type="protein sequence ID" value="QXM06046.1"/>
    <property type="molecule type" value="Genomic_DNA"/>
</dbReference>
<feature type="coiled-coil region" evidence="3">
    <location>
        <begin position="162"/>
        <end position="189"/>
    </location>
</feature>
<evidence type="ECO:0000313" key="5">
    <source>
        <dbReference type="EMBL" id="QXM06046.1"/>
    </source>
</evidence>
<keyword evidence="1" id="KW-0805">Transcription regulation</keyword>
<keyword evidence="6" id="KW-1185">Reference proteome</keyword>
<sequence length="200" mass="23701">MVDKDKRYSISEVSKITGYEPHVLRYYENDFNLDIPRIDSNRRYYTYKEIEQFIYIKELQQKGLTNKQIKLVLESPELVVSGSNEVAATSSEELSIIEDYSSEMVQMLCTRINESIHNNISSKLEETKDEIIDYLDAMLKGRDESEHMDSIRKEKDVLICENARLKMKVKEKSYELAQLKEKMRHLNQKKVPFWKKLFSK</sequence>
<proteinExistence type="predicted"/>
<feature type="domain" description="HTH merR-type" evidence="4">
    <location>
        <begin position="7"/>
        <end position="75"/>
    </location>
</feature>
<keyword evidence="2" id="KW-0804">Transcription</keyword>
<dbReference type="Pfam" id="PF13411">
    <property type="entry name" value="MerR_1"/>
    <property type="match status" value="1"/>
</dbReference>
<evidence type="ECO:0000256" key="1">
    <source>
        <dbReference type="ARBA" id="ARBA00023015"/>
    </source>
</evidence>
<evidence type="ECO:0000256" key="2">
    <source>
        <dbReference type="ARBA" id="ARBA00023163"/>
    </source>
</evidence>
<evidence type="ECO:0000256" key="3">
    <source>
        <dbReference type="SAM" id="Coils"/>
    </source>
</evidence>
<dbReference type="SMART" id="SM00422">
    <property type="entry name" value="HTH_MERR"/>
    <property type="match status" value="1"/>
</dbReference>
<dbReference type="Proteomes" id="UP000886818">
    <property type="component" value="Chromosome"/>
</dbReference>
<dbReference type="CDD" id="cd04764">
    <property type="entry name" value="HTH_MlrA-like_sg1"/>
    <property type="match status" value="1"/>
</dbReference>
<dbReference type="PROSITE" id="PS50937">
    <property type="entry name" value="HTH_MERR_2"/>
    <property type="match status" value="1"/>
</dbReference>
<accession>A0ABX8RB62</accession>
<protein>
    <submittedName>
        <fullName evidence="5">MerR family transcriptional regulator</fullName>
    </submittedName>
</protein>
<evidence type="ECO:0000259" key="4">
    <source>
        <dbReference type="PROSITE" id="PS50937"/>
    </source>
</evidence>
<dbReference type="InterPro" id="IPR047057">
    <property type="entry name" value="MerR_fam"/>
</dbReference>
<dbReference type="RefSeq" id="WP_218282743.1">
    <property type="nucleotide sequence ID" value="NZ_CP078093.1"/>
</dbReference>
<evidence type="ECO:0000313" key="6">
    <source>
        <dbReference type="Proteomes" id="UP000886818"/>
    </source>
</evidence>
<keyword evidence="3" id="KW-0175">Coiled coil</keyword>
<name>A0ABX8RB62_9CLOT</name>
<dbReference type="InterPro" id="IPR000551">
    <property type="entry name" value="MerR-type_HTH_dom"/>
</dbReference>
<dbReference type="PANTHER" id="PTHR30204:SF69">
    <property type="entry name" value="MERR-FAMILY TRANSCRIPTIONAL REGULATOR"/>
    <property type="match status" value="1"/>
</dbReference>
<organism evidence="5 6">
    <name type="scientific">Crassaminicella indica</name>
    <dbReference type="NCBI Taxonomy" id="2855394"/>
    <lineage>
        <taxon>Bacteria</taxon>
        <taxon>Bacillati</taxon>
        <taxon>Bacillota</taxon>
        <taxon>Clostridia</taxon>
        <taxon>Eubacteriales</taxon>
        <taxon>Clostridiaceae</taxon>
        <taxon>Crassaminicella</taxon>
    </lineage>
</organism>